<dbReference type="AlphaFoldDB" id="A0A841RS31"/>
<dbReference type="CDD" id="cd02644">
    <property type="entry name" value="R3H_jag"/>
    <property type="match status" value="1"/>
</dbReference>
<dbReference type="Gene3D" id="3.30.1370.50">
    <property type="entry name" value="R3H-like domain"/>
    <property type="match status" value="1"/>
</dbReference>
<dbReference type="Pfam" id="PF13083">
    <property type="entry name" value="KH_KhpA-B"/>
    <property type="match status" value="1"/>
</dbReference>
<feature type="region of interest" description="Jag_N domain" evidence="6">
    <location>
        <begin position="5"/>
        <end position="55"/>
    </location>
</feature>
<evidence type="ECO:0000313" key="8">
    <source>
        <dbReference type="EMBL" id="MBB6513388.1"/>
    </source>
</evidence>
<dbReference type="Gene3D" id="3.30.30.80">
    <property type="entry name" value="probable RNA-binding protein from clostridium symbiosum atcc 14940"/>
    <property type="match status" value="1"/>
</dbReference>
<accession>A0A841RS31</accession>
<keyword evidence="2 6" id="KW-0694">RNA-binding</keyword>
<dbReference type="PANTHER" id="PTHR35800">
    <property type="entry name" value="PROTEIN JAG"/>
    <property type="match status" value="1"/>
</dbReference>
<gene>
    <name evidence="6" type="primary">khpB</name>
    <name evidence="6" type="synonym">eloR</name>
    <name evidence="8" type="ORF">GGQ92_002196</name>
</gene>
<dbReference type="InterPro" id="IPR038008">
    <property type="entry name" value="Jag_KH"/>
</dbReference>
<dbReference type="GO" id="GO:0009252">
    <property type="term" value="P:peptidoglycan biosynthetic process"/>
    <property type="evidence" value="ECO:0007669"/>
    <property type="project" value="UniProtKB-UniRule"/>
</dbReference>
<keyword evidence="9" id="KW-1185">Reference proteome</keyword>
<comment type="subunit">
    <text evidence="6">Forms a complex with KhpA.</text>
</comment>
<comment type="domain">
    <text evidence="6">Has an N-terminal Jag-N domain and 2 RNA-binding domains (KH and R3H).</text>
</comment>
<name>A0A841RS31_9BACI</name>
<dbReference type="HAMAP" id="MF_00867">
    <property type="entry name" value="KhpB"/>
    <property type="match status" value="1"/>
</dbReference>
<protein>
    <recommendedName>
        <fullName evidence="6">RNA-binding protein KhpB</fullName>
    </recommendedName>
    <alternativeName>
        <fullName evidence="6">RNA-binding protein EloR</fullName>
    </alternativeName>
</protein>
<dbReference type="NCBIfam" id="NF041568">
    <property type="entry name" value="Jag_EloR"/>
    <property type="match status" value="1"/>
</dbReference>
<evidence type="ECO:0000256" key="4">
    <source>
        <dbReference type="ARBA" id="ARBA00023186"/>
    </source>
</evidence>
<keyword evidence="4 6" id="KW-0143">Chaperone</keyword>
<evidence type="ECO:0000256" key="5">
    <source>
        <dbReference type="ARBA" id="ARBA00023316"/>
    </source>
</evidence>
<dbReference type="Proteomes" id="UP000572212">
    <property type="component" value="Unassembled WGS sequence"/>
</dbReference>
<dbReference type="GO" id="GO:0008360">
    <property type="term" value="P:regulation of cell shape"/>
    <property type="evidence" value="ECO:0007669"/>
    <property type="project" value="UniProtKB-KW"/>
</dbReference>
<dbReference type="SUPFAM" id="SSF82708">
    <property type="entry name" value="R3H domain"/>
    <property type="match status" value="1"/>
</dbReference>
<dbReference type="CDD" id="cd02414">
    <property type="entry name" value="KH-II_Jag"/>
    <property type="match status" value="1"/>
</dbReference>
<comment type="subcellular location">
    <subcellularLocation>
        <location evidence="6">Cytoplasm</location>
    </subcellularLocation>
</comment>
<dbReference type="SMART" id="SM01245">
    <property type="entry name" value="Jag_N"/>
    <property type="match status" value="1"/>
</dbReference>
<dbReference type="Pfam" id="PF01424">
    <property type="entry name" value="R3H"/>
    <property type="match status" value="1"/>
</dbReference>
<dbReference type="Gene3D" id="3.30.300.20">
    <property type="match status" value="1"/>
</dbReference>
<evidence type="ECO:0000256" key="3">
    <source>
        <dbReference type="ARBA" id="ARBA00022960"/>
    </source>
</evidence>
<dbReference type="GO" id="GO:0071555">
    <property type="term" value="P:cell wall organization"/>
    <property type="evidence" value="ECO:0007669"/>
    <property type="project" value="UniProtKB-KW"/>
</dbReference>
<proteinExistence type="inferred from homology"/>
<feature type="domain" description="R3H" evidence="7">
    <location>
        <begin position="168"/>
        <end position="233"/>
    </location>
</feature>
<dbReference type="RefSeq" id="WP_184248467.1">
    <property type="nucleotide sequence ID" value="NZ_BAAACU010000012.1"/>
</dbReference>
<dbReference type="EMBL" id="JACHON010000011">
    <property type="protein sequence ID" value="MBB6513388.1"/>
    <property type="molecule type" value="Genomic_DNA"/>
</dbReference>
<dbReference type="SMART" id="SM00393">
    <property type="entry name" value="R3H"/>
    <property type="match status" value="1"/>
</dbReference>
<comment type="function">
    <text evidence="6">A probable RNA chaperone. Forms a complex with KhpA which binds to cellular RNA and controls its expression. Plays a role in peptidoglycan (PG) homeostasis and cell length regulation.</text>
</comment>
<organism evidence="8 9">
    <name type="scientific">Gracilibacillus halotolerans</name>
    <dbReference type="NCBI Taxonomy" id="74386"/>
    <lineage>
        <taxon>Bacteria</taxon>
        <taxon>Bacillati</taxon>
        <taxon>Bacillota</taxon>
        <taxon>Bacilli</taxon>
        <taxon>Bacillales</taxon>
        <taxon>Bacillaceae</taxon>
        <taxon>Gracilibacillus</taxon>
    </lineage>
</organism>
<keyword evidence="1 6" id="KW-0963">Cytoplasm</keyword>
<dbReference type="InterPro" id="IPR032782">
    <property type="entry name" value="KhpB_N"/>
</dbReference>
<dbReference type="Pfam" id="PF14804">
    <property type="entry name" value="Jag_N"/>
    <property type="match status" value="1"/>
</dbReference>
<dbReference type="InterPro" id="IPR038247">
    <property type="entry name" value="Jag_N_dom_sf"/>
</dbReference>
<evidence type="ECO:0000256" key="1">
    <source>
        <dbReference type="ARBA" id="ARBA00022490"/>
    </source>
</evidence>
<comment type="caution">
    <text evidence="8">The sequence shown here is derived from an EMBL/GenBank/DDBJ whole genome shotgun (WGS) entry which is preliminary data.</text>
</comment>
<dbReference type="InterPro" id="IPR034079">
    <property type="entry name" value="R3H_KhpB"/>
</dbReference>
<dbReference type="GO" id="GO:0005737">
    <property type="term" value="C:cytoplasm"/>
    <property type="evidence" value="ECO:0007669"/>
    <property type="project" value="UniProtKB-SubCell"/>
</dbReference>
<dbReference type="PROSITE" id="PS51061">
    <property type="entry name" value="R3H"/>
    <property type="match status" value="1"/>
</dbReference>
<evidence type="ECO:0000256" key="2">
    <source>
        <dbReference type="ARBA" id="ARBA00022884"/>
    </source>
</evidence>
<dbReference type="GO" id="GO:0003723">
    <property type="term" value="F:RNA binding"/>
    <property type="evidence" value="ECO:0007669"/>
    <property type="project" value="UniProtKB-UniRule"/>
</dbReference>
<dbReference type="PANTHER" id="PTHR35800:SF1">
    <property type="entry name" value="RNA-BINDING PROTEIN KHPB"/>
    <property type="match status" value="1"/>
</dbReference>
<dbReference type="InterPro" id="IPR039247">
    <property type="entry name" value="KhpB"/>
</dbReference>
<keyword evidence="5 6" id="KW-0961">Cell wall biogenesis/degradation</keyword>
<comment type="similarity">
    <text evidence="6">Belongs to the KhpB RNA-binding protein family.</text>
</comment>
<dbReference type="InterPro" id="IPR015946">
    <property type="entry name" value="KH_dom-like_a/b"/>
</dbReference>
<dbReference type="InterPro" id="IPR036867">
    <property type="entry name" value="R3H_dom_sf"/>
</dbReference>
<keyword evidence="3 6" id="KW-0133">Cell shape</keyword>
<dbReference type="InterPro" id="IPR001374">
    <property type="entry name" value="R3H_dom"/>
</dbReference>
<evidence type="ECO:0000259" key="7">
    <source>
        <dbReference type="PROSITE" id="PS51061"/>
    </source>
</evidence>
<evidence type="ECO:0000256" key="6">
    <source>
        <dbReference type="HAMAP-Rule" id="MF_00867"/>
    </source>
</evidence>
<evidence type="ECO:0000313" key="9">
    <source>
        <dbReference type="Proteomes" id="UP000572212"/>
    </source>
</evidence>
<sequence length="233" mass="26221">MRTVTATGESVQDAVQSALKQLNITEDQATIQIIDEGKRGLFGLFGAKPAIVKVSQQTAPKESEQVNKEIEVIEPTIGESKAFDKIDPVEKVEAYIRSITSSFDKEIKVSTKVESNVVVYDLSGEKIAMLIGKRGQTLNAIQYLAQLAMHQYADKYFTVIVDAEGYRERRKETLEQLAKRAADRAIKTRKNVKLDPMPSFERKIIHTVLHQDNRIETESNGSEPNRYLVIKPK</sequence>
<reference evidence="8 9" key="1">
    <citation type="submission" date="2020-08" db="EMBL/GenBank/DDBJ databases">
        <title>Genomic Encyclopedia of Type Strains, Phase IV (KMG-IV): sequencing the most valuable type-strain genomes for metagenomic binning, comparative biology and taxonomic classification.</title>
        <authorList>
            <person name="Goeker M."/>
        </authorList>
    </citation>
    <scope>NUCLEOTIDE SEQUENCE [LARGE SCALE GENOMIC DNA]</scope>
    <source>
        <strain evidence="8 9">DSM 11805</strain>
    </source>
</reference>